<name>A0A5K3ERD5_MESCO</name>
<proteinExistence type="predicted"/>
<organism evidence="1">
    <name type="scientific">Mesocestoides corti</name>
    <name type="common">Flatworm</name>
    <dbReference type="NCBI Taxonomy" id="53468"/>
    <lineage>
        <taxon>Eukaryota</taxon>
        <taxon>Metazoa</taxon>
        <taxon>Spiralia</taxon>
        <taxon>Lophotrochozoa</taxon>
        <taxon>Platyhelminthes</taxon>
        <taxon>Cestoda</taxon>
        <taxon>Eucestoda</taxon>
        <taxon>Cyclophyllidea</taxon>
        <taxon>Mesocestoididae</taxon>
        <taxon>Mesocestoides</taxon>
    </lineage>
</organism>
<dbReference type="AlphaFoldDB" id="A0A5K3ERD5"/>
<evidence type="ECO:0000313" key="1">
    <source>
        <dbReference type="WBParaSite" id="MCU_002445-RA"/>
    </source>
</evidence>
<protein>
    <submittedName>
        <fullName evidence="1">IS4 family transposase</fullName>
    </submittedName>
</protein>
<accession>A0A5K3ERD5</accession>
<sequence length="64" mass="7454">EQALLINHKSTIRAHHACCAAHYILSLIRVRLWLAAFHPCMPFEHKETVDCLRPEWFNKSENVG</sequence>
<reference evidence="1" key="1">
    <citation type="submission" date="2019-11" db="UniProtKB">
        <authorList>
            <consortium name="WormBaseParasite"/>
        </authorList>
    </citation>
    <scope>IDENTIFICATION</scope>
</reference>
<dbReference type="WBParaSite" id="MCU_002445-RA">
    <property type="protein sequence ID" value="MCU_002445-RA"/>
    <property type="gene ID" value="MCU_002445"/>
</dbReference>